<dbReference type="EMBL" id="OZ034836">
    <property type="protein sequence ID" value="CAL1677542.1"/>
    <property type="molecule type" value="Genomic_DNA"/>
</dbReference>
<dbReference type="GO" id="GO:0071897">
    <property type="term" value="P:DNA biosynthetic process"/>
    <property type="evidence" value="ECO:0007669"/>
    <property type="project" value="UniProtKB-ARBA"/>
</dbReference>
<keyword evidence="2" id="KW-1185">Reference proteome</keyword>
<proteinExistence type="predicted"/>
<dbReference type="InterPro" id="IPR043502">
    <property type="entry name" value="DNA/RNA_pol_sf"/>
</dbReference>
<dbReference type="PANTHER" id="PTHR11439:SF515">
    <property type="entry name" value="GAG-POL POLYPROTEIN"/>
    <property type="match status" value="1"/>
</dbReference>
<sequence length="237" mass="27244">MKVTSRQHLIVRQSEALCICRWRPDITFAVHQASRHLEKPLTIHWKAVKRILKYLKGTINHGLKFKCGQKRELLAYSDADYAGDLETRRSTTGCVLKLASGTISWNSQKQRVVALSTTDAEYMAACQTAKEIAWVKTLINEPLNVEDVPTTLYMDNQSAISLIKNPVFHKTVKHIDVRFHYIREQYTGKKSLLEYVASKEQHADILTKPLPRQQFQHNREALGIQGKHHSKLEEKSE</sequence>
<organism evidence="1 2">
    <name type="scientific">Lasius platythorax</name>
    <dbReference type="NCBI Taxonomy" id="488582"/>
    <lineage>
        <taxon>Eukaryota</taxon>
        <taxon>Metazoa</taxon>
        <taxon>Ecdysozoa</taxon>
        <taxon>Arthropoda</taxon>
        <taxon>Hexapoda</taxon>
        <taxon>Insecta</taxon>
        <taxon>Pterygota</taxon>
        <taxon>Neoptera</taxon>
        <taxon>Endopterygota</taxon>
        <taxon>Hymenoptera</taxon>
        <taxon>Apocrita</taxon>
        <taxon>Aculeata</taxon>
        <taxon>Formicoidea</taxon>
        <taxon>Formicidae</taxon>
        <taxon>Formicinae</taxon>
        <taxon>Lasius</taxon>
        <taxon>Lasius</taxon>
    </lineage>
</organism>
<dbReference type="CDD" id="cd09272">
    <property type="entry name" value="RNase_HI_RT_Ty1"/>
    <property type="match status" value="1"/>
</dbReference>
<protein>
    <submittedName>
        <fullName evidence="1">Uncharacterized protein</fullName>
    </submittedName>
</protein>
<evidence type="ECO:0000313" key="1">
    <source>
        <dbReference type="EMBL" id="CAL1677542.1"/>
    </source>
</evidence>
<accession>A0AAV2NBM5</accession>
<dbReference type="PANTHER" id="PTHR11439">
    <property type="entry name" value="GAG-POL-RELATED RETROTRANSPOSON"/>
    <property type="match status" value="1"/>
</dbReference>
<dbReference type="Proteomes" id="UP001497644">
    <property type="component" value="Chromosome 13"/>
</dbReference>
<dbReference type="SUPFAM" id="SSF56672">
    <property type="entry name" value="DNA/RNA polymerases"/>
    <property type="match status" value="1"/>
</dbReference>
<name>A0AAV2NBM5_9HYME</name>
<reference evidence="1" key="1">
    <citation type="submission" date="2024-04" db="EMBL/GenBank/DDBJ databases">
        <authorList>
            <consortium name="Molecular Ecology Group"/>
        </authorList>
    </citation>
    <scope>NUCLEOTIDE SEQUENCE</scope>
</reference>
<dbReference type="AlphaFoldDB" id="A0AAV2NBM5"/>
<gene>
    <name evidence="1" type="ORF">LPLAT_LOCUS3561</name>
</gene>
<evidence type="ECO:0000313" key="2">
    <source>
        <dbReference type="Proteomes" id="UP001497644"/>
    </source>
</evidence>